<dbReference type="Gramene" id="Vigun08g165000.1.v1.2">
    <property type="protein sequence ID" value="Vigun08g165000.1.v1.2"/>
    <property type="gene ID" value="Vigun08g165000.v1.2"/>
</dbReference>
<evidence type="ECO:0000256" key="7">
    <source>
        <dbReference type="ARBA" id="ARBA00034414"/>
    </source>
</evidence>
<evidence type="ECO:0000256" key="5">
    <source>
        <dbReference type="ARBA" id="ARBA00022801"/>
    </source>
</evidence>
<comment type="catalytic activity">
    <reaction evidence="7">
        <text>an N(4)-(oligosaccharide-(1-&gt;3)-[oligosaccharide-(1-&gt;6)]-beta-D-Man-(1-&gt;4)-beta-D-GlcNAc-(1-&gt;4)-alpha-D-GlcNAc)-L-asparaginyl-[protein] + H2O = an oligosaccharide-(1-&gt;3)-[oligosaccharide-(1-&gt;6)]-beta-D-Man-(1-&gt;4)-D-GlcNAc + N(4)-(N-acetyl-beta-D-glucosaminyl)-L-asparaginyl-[protein]</text>
        <dbReference type="Rhea" id="RHEA:73067"/>
        <dbReference type="Rhea" id="RHEA-COMP:12603"/>
        <dbReference type="Rhea" id="RHEA-COMP:18176"/>
        <dbReference type="ChEBI" id="CHEBI:15377"/>
        <dbReference type="ChEBI" id="CHEBI:132248"/>
        <dbReference type="ChEBI" id="CHEBI:192714"/>
        <dbReference type="ChEBI" id="CHEBI:192715"/>
        <dbReference type="EC" id="3.2.1.96"/>
    </reaction>
</comment>
<dbReference type="OrthoDB" id="284473at2759"/>
<dbReference type="Pfam" id="PF25529">
    <property type="entry name" value="Ig_ENGASE1_C"/>
    <property type="match status" value="1"/>
</dbReference>
<comment type="similarity">
    <text evidence="2">Belongs to the glycosyl hydrolase 85 family.</text>
</comment>
<evidence type="ECO:0000256" key="2">
    <source>
        <dbReference type="ARBA" id="ARBA00007849"/>
    </source>
</evidence>
<organism evidence="11 12">
    <name type="scientific">Vigna unguiculata</name>
    <name type="common">Cowpea</name>
    <dbReference type="NCBI Taxonomy" id="3917"/>
    <lineage>
        <taxon>Eukaryota</taxon>
        <taxon>Viridiplantae</taxon>
        <taxon>Streptophyta</taxon>
        <taxon>Embryophyta</taxon>
        <taxon>Tracheophyta</taxon>
        <taxon>Spermatophyta</taxon>
        <taxon>Magnoliopsida</taxon>
        <taxon>eudicotyledons</taxon>
        <taxon>Gunneridae</taxon>
        <taxon>Pentapetalae</taxon>
        <taxon>rosids</taxon>
        <taxon>fabids</taxon>
        <taxon>Fabales</taxon>
        <taxon>Fabaceae</taxon>
        <taxon>Papilionoideae</taxon>
        <taxon>50 kb inversion clade</taxon>
        <taxon>NPAAA clade</taxon>
        <taxon>indigoferoid/millettioid clade</taxon>
        <taxon>Phaseoleae</taxon>
        <taxon>Vigna</taxon>
    </lineage>
</organism>
<evidence type="ECO:0000259" key="10">
    <source>
        <dbReference type="Pfam" id="PF25529"/>
    </source>
</evidence>
<evidence type="ECO:0000256" key="6">
    <source>
        <dbReference type="ARBA" id="ARBA00023295"/>
    </source>
</evidence>
<feature type="domain" description="Cytosolic endo-beta-N-acetylglucosaminidase TIM barrel" evidence="9">
    <location>
        <begin position="69"/>
        <end position="345"/>
    </location>
</feature>
<accession>A0A4D6MKS2</accession>
<dbReference type="Gene3D" id="3.20.20.80">
    <property type="entry name" value="Glycosidases"/>
    <property type="match status" value="1"/>
</dbReference>
<reference evidence="11 12" key="1">
    <citation type="submission" date="2019-04" db="EMBL/GenBank/DDBJ databases">
        <title>An improved genome assembly and genetic linkage map for asparagus bean, Vigna unguiculata ssp. sesquipedialis.</title>
        <authorList>
            <person name="Xia Q."/>
            <person name="Zhang R."/>
            <person name="Dong Y."/>
        </authorList>
    </citation>
    <scope>NUCLEOTIDE SEQUENCE [LARGE SCALE GENOMIC DNA]</scope>
    <source>
        <tissue evidence="11">Leaf</tissue>
    </source>
</reference>
<proteinExistence type="inferred from homology"/>
<dbReference type="EMBL" id="CP039351">
    <property type="protein sequence ID" value="QCE01374.1"/>
    <property type="molecule type" value="Genomic_DNA"/>
</dbReference>
<evidence type="ECO:0000256" key="1">
    <source>
        <dbReference type="ARBA" id="ARBA00004514"/>
    </source>
</evidence>
<evidence type="ECO:0000313" key="12">
    <source>
        <dbReference type="Proteomes" id="UP000501690"/>
    </source>
</evidence>
<dbReference type="InterPro" id="IPR057882">
    <property type="entry name" value="ENGase_C"/>
</dbReference>
<dbReference type="InterPro" id="IPR005201">
    <property type="entry name" value="TIM_ENGase"/>
</dbReference>
<dbReference type="InterPro" id="IPR032979">
    <property type="entry name" value="ENGase"/>
</dbReference>
<keyword evidence="4" id="KW-0963">Cytoplasm</keyword>
<protein>
    <recommendedName>
        <fullName evidence="3">mannosyl-glycoprotein endo-beta-N-acetylglucosaminidase</fullName>
        <ecNumber evidence="3">3.2.1.96</ecNumber>
    </recommendedName>
</protein>
<dbReference type="GO" id="GO:0006491">
    <property type="term" value="P:N-glycan processing"/>
    <property type="evidence" value="ECO:0007669"/>
    <property type="project" value="UniProtKB-ARBA"/>
</dbReference>
<dbReference type="Pfam" id="PF03644">
    <property type="entry name" value="Glyco_hydro_85"/>
    <property type="match status" value="1"/>
</dbReference>
<dbReference type="PANTHER" id="PTHR13246">
    <property type="entry name" value="ENDO BETA N-ACETYLGLUCOSAMINIDASE"/>
    <property type="match status" value="1"/>
</dbReference>
<gene>
    <name evidence="11" type="ORF">DEO72_LG7g2671</name>
</gene>
<dbReference type="Gene3D" id="2.60.120.260">
    <property type="entry name" value="Galactose-binding domain-like"/>
    <property type="match status" value="1"/>
</dbReference>
<keyword evidence="12" id="KW-1185">Reference proteome</keyword>
<dbReference type="EC" id="3.2.1.96" evidence="3"/>
<dbReference type="GO" id="GO:0005829">
    <property type="term" value="C:cytosol"/>
    <property type="evidence" value="ECO:0007669"/>
    <property type="project" value="UniProtKB-SubCell"/>
</dbReference>
<dbReference type="FunFam" id="3.20.20.80:FF:000043">
    <property type="entry name" value="cytosolic endo-beta-N-acetylglucosaminidase"/>
    <property type="match status" value="1"/>
</dbReference>
<keyword evidence="6" id="KW-0326">Glycosidase</keyword>
<name>A0A4D6MKS2_VIGUN</name>
<comment type="function">
    <text evidence="8">Endoglycosidase that releases N-glycans from glycoproteins by cleaving the beta-1,4-glycosidic bond in the N,N'-diacetylchitobiose core. Involved in the production of high-mannose type N-glycans during plant development and fruit maturation.</text>
</comment>
<evidence type="ECO:0000259" key="9">
    <source>
        <dbReference type="Pfam" id="PF03644"/>
    </source>
</evidence>
<evidence type="ECO:0000256" key="3">
    <source>
        <dbReference type="ARBA" id="ARBA00012566"/>
    </source>
</evidence>
<dbReference type="CDD" id="cd06547">
    <property type="entry name" value="GH85_ENGase"/>
    <property type="match status" value="1"/>
</dbReference>
<comment type="subcellular location">
    <subcellularLocation>
        <location evidence="1">Cytoplasm</location>
        <location evidence="1">Cytosol</location>
    </subcellularLocation>
</comment>
<keyword evidence="5" id="KW-0378">Hydrolase</keyword>
<evidence type="ECO:0000256" key="4">
    <source>
        <dbReference type="ARBA" id="ARBA00022490"/>
    </source>
</evidence>
<dbReference type="AlphaFoldDB" id="A0A4D6MKS2"/>
<evidence type="ECO:0000256" key="8">
    <source>
        <dbReference type="ARBA" id="ARBA00060018"/>
    </source>
</evidence>
<evidence type="ECO:0000313" key="11">
    <source>
        <dbReference type="EMBL" id="QCE01374.1"/>
    </source>
</evidence>
<dbReference type="PANTHER" id="PTHR13246:SF1">
    <property type="entry name" value="CYTOSOLIC ENDO-BETA-N-ACETYLGLUCOSAMINIDASE"/>
    <property type="match status" value="1"/>
</dbReference>
<dbReference type="GO" id="GO:0033925">
    <property type="term" value="F:mannosyl-glycoprotein endo-beta-N-acetylglucosaminidase activity"/>
    <property type="evidence" value="ECO:0007669"/>
    <property type="project" value="UniProtKB-EC"/>
</dbReference>
<feature type="domain" description="Cytosolic endo-beta-N-acetylglucosaminidase C-terminal" evidence="10">
    <location>
        <begin position="555"/>
        <end position="675"/>
    </location>
</feature>
<dbReference type="Proteomes" id="UP000501690">
    <property type="component" value="Linkage Group LG7"/>
</dbReference>
<sequence>MSKSKFDPKQPSLPISYPIHELQDLESGSYYQSFHYPFNKASVPIETGYSAPLPDRRRILVCHDMAGGYLDDKWVQGGTNADAYAIWHWHLIDVFVYFSHNLVTLPPPSWTNAAHRHGVKVLGSFITESEKGSAICEKLLSTKESARMYAERLAELAFKLGFDGWLLNMEVELQPKQIPNLKEFISHLSLTTHSSVPGSLVIWYDSVTIEGDLYYQNELNELNRPFFDLCDGLFANYEWEENYPSRSGSVAGDRKFDVYMGIDVFGRGTYGGGQWNTNRALDVVRKGDVSAAIFAPGWVYETKQAPDFETAQNRWWSLVEKSWGIVRKYLRTLPFYTNFDQGRGFHISVDGDQISEATWCNISSQGIQPLLEFADSSTNPIQLLVDLKEASYSGGGNITFKGSLEKDTKFMRRIYEGEFILSESLIHFFYSVKSDSNSSLGIVLKFTSTVNKSMSVLLTSQGIMDDVSSAFTKVVTTNEHKGKAPGWVINEGAIEMKGYVLTEIHALCYRPKVPPREMGLKSRPLGPDHAAVASSTDYFAVLGHVTVKTSNYKPDFPVSSLWLVDGEFINWTSHPPQDSRILSVKISWKLKEGKKFVFQHYNVYVQKLPKVADGNQSTASEHVQEYLGVAHVNCFYVSELKVPPSVSSLKFIIQVFGFDGTNQNLAESPFYQLEVKGP</sequence>